<dbReference type="EC" id="1.1.2.4" evidence="7"/>
<dbReference type="Gene3D" id="1.10.45.10">
    <property type="entry name" value="Vanillyl-alcohol Oxidase, Chain A, domain 4"/>
    <property type="match status" value="1"/>
</dbReference>
<dbReference type="InterPro" id="IPR016171">
    <property type="entry name" value="Vanillyl_alc_oxidase_C-sub2"/>
</dbReference>
<dbReference type="InterPro" id="IPR016166">
    <property type="entry name" value="FAD-bd_PCMH"/>
</dbReference>
<evidence type="ECO:0000256" key="4">
    <source>
        <dbReference type="ARBA" id="ARBA00022827"/>
    </source>
</evidence>
<evidence type="ECO:0000256" key="1">
    <source>
        <dbReference type="ARBA" id="ARBA00001974"/>
    </source>
</evidence>
<dbReference type="PANTHER" id="PTHR11748">
    <property type="entry name" value="D-LACTATE DEHYDROGENASE"/>
    <property type="match status" value="1"/>
</dbReference>
<keyword evidence="6" id="KW-0560">Oxidoreductase</keyword>
<evidence type="ECO:0000256" key="5">
    <source>
        <dbReference type="ARBA" id="ARBA00022946"/>
    </source>
</evidence>
<keyword evidence="3" id="KW-0285">Flavoprotein</keyword>
<dbReference type="InterPro" id="IPR004113">
    <property type="entry name" value="FAD-bd_oxidored_4_C"/>
</dbReference>
<comment type="similarity">
    <text evidence="2">Belongs to the FAD-binding oxidoreductase/transferase type 4 family.</text>
</comment>
<reference evidence="10 11" key="1">
    <citation type="submission" date="2017-02" db="EMBL/GenBank/DDBJ databases">
        <title>Natronthermophilus aegyptiacus gen. nov.,sp. nov., an aerobic, extremely halophilic alkalithermophilic archaeon isolated from the athalassohaline Wadi An Natrun, Egypt.</title>
        <authorList>
            <person name="Zhao B."/>
        </authorList>
    </citation>
    <scope>NUCLEOTIDE SEQUENCE [LARGE SCALE GENOMIC DNA]</scope>
    <source>
        <strain evidence="10 11">CGMCC 1.3597</strain>
    </source>
</reference>
<dbReference type="GO" id="GO:0071949">
    <property type="term" value="F:FAD binding"/>
    <property type="evidence" value="ECO:0007669"/>
    <property type="project" value="InterPro"/>
</dbReference>
<comment type="caution">
    <text evidence="10">The sequence shown here is derived from an EMBL/GenBank/DDBJ whole genome shotgun (WGS) entry which is preliminary data.</text>
</comment>
<dbReference type="SUPFAM" id="SSF56176">
    <property type="entry name" value="FAD-binding/transporter-associated domain-like"/>
    <property type="match status" value="1"/>
</dbReference>
<dbReference type="InterPro" id="IPR006094">
    <property type="entry name" value="Oxid_FAD_bind_N"/>
</dbReference>
<dbReference type="Gene3D" id="3.30.465.10">
    <property type="match status" value="1"/>
</dbReference>
<dbReference type="InterPro" id="IPR036318">
    <property type="entry name" value="FAD-bd_PCMH-like_sf"/>
</dbReference>
<organism evidence="10 11">
    <name type="scientific">Natronolimnobius baerhuensis</name>
    <dbReference type="NCBI Taxonomy" id="253108"/>
    <lineage>
        <taxon>Archaea</taxon>
        <taxon>Methanobacteriati</taxon>
        <taxon>Methanobacteriota</taxon>
        <taxon>Stenosarchaea group</taxon>
        <taxon>Halobacteria</taxon>
        <taxon>Halobacteriales</taxon>
        <taxon>Natrialbaceae</taxon>
        <taxon>Natronolimnobius</taxon>
    </lineage>
</organism>
<feature type="compositionally biased region" description="Polar residues" evidence="8">
    <location>
        <begin position="481"/>
        <end position="492"/>
    </location>
</feature>
<name>A0A202E4D2_9EURY</name>
<evidence type="ECO:0000256" key="7">
    <source>
        <dbReference type="ARBA" id="ARBA00038897"/>
    </source>
</evidence>
<dbReference type="InterPro" id="IPR016169">
    <property type="entry name" value="FAD-bd_PCMH_sub2"/>
</dbReference>
<keyword evidence="11" id="KW-1185">Reference proteome</keyword>
<accession>A0A202E4D2</accession>
<gene>
    <name evidence="10" type="ORF">B2G88_17015</name>
</gene>
<dbReference type="Proteomes" id="UP000196084">
    <property type="component" value="Unassembled WGS sequence"/>
</dbReference>
<dbReference type="GO" id="GO:0008720">
    <property type="term" value="F:D-lactate dehydrogenase (NAD+) activity"/>
    <property type="evidence" value="ECO:0007669"/>
    <property type="project" value="TreeGrafter"/>
</dbReference>
<dbReference type="Pfam" id="PF01565">
    <property type="entry name" value="FAD_binding_4"/>
    <property type="match status" value="1"/>
</dbReference>
<evidence type="ECO:0000313" key="11">
    <source>
        <dbReference type="Proteomes" id="UP000196084"/>
    </source>
</evidence>
<feature type="domain" description="FAD-binding PCMH-type" evidence="9">
    <location>
        <begin position="39"/>
        <end position="218"/>
    </location>
</feature>
<dbReference type="RefSeq" id="WP_087715481.1">
    <property type="nucleotide sequence ID" value="NZ_MWPH01000004.1"/>
</dbReference>
<keyword evidence="4" id="KW-0274">FAD</keyword>
<dbReference type="PROSITE" id="PS51387">
    <property type="entry name" value="FAD_PCMH"/>
    <property type="match status" value="1"/>
</dbReference>
<dbReference type="FunFam" id="1.10.45.10:FF:000001">
    <property type="entry name" value="D-lactate dehydrogenase mitochondrial"/>
    <property type="match status" value="1"/>
</dbReference>
<evidence type="ECO:0000256" key="2">
    <source>
        <dbReference type="ARBA" id="ARBA00008000"/>
    </source>
</evidence>
<dbReference type="GO" id="GO:0004458">
    <property type="term" value="F:D-lactate dehydrogenase (cytochrome) activity"/>
    <property type="evidence" value="ECO:0007669"/>
    <property type="project" value="UniProtKB-EC"/>
</dbReference>
<dbReference type="PANTHER" id="PTHR11748:SF111">
    <property type="entry name" value="D-LACTATE DEHYDROGENASE, MITOCHONDRIAL-RELATED"/>
    <property type="match status" value="1"/>
</dbReference>
<dbReference type="EMBL" id="MWPH01000004">
    <property type="protein sequence ID" value="OVE83112.1"/>
    <property type="molecule type" value="Genomic_DNA"/>
</dbReference>
<keyword evidence="5" id="KW-0809">Transit peptide</keyword>
<dbReference type="FunFam" id="3.30.70.2740:FF:000001">
    <property type="entry name" value="D-lactate dehydrogenase mitochondrial"/>
    <property type="match status" value="1"/>
</dbReference>
<protein>
    <recommendedName>
        <fullName evidence="7">D-lactate dehydrogenase (cytochrome)</fullName>
        <ecNumber evidence="7">1.1.2.4</ecNumber>
    </recommendedName>
</protein>
<dbReference type="SUPFAM" id="SSF55103">
    <property type="entry name" value="FAD-linked oxidases, C-terminal domain"/>
    <property type="match status" value="1"/>
</dbReference>
<evidence type="ECO:0000256" key="3">
    <source>
        <dbReference type="ARBA" id="ARBA00022630"/>
    </source>
</evidence>
<evidence type="ECO:0000313" key="10">
    <source>
        <dbReference type="EMBL" id="OVE83112.1"/>
    </source>
</evidence>
<sequence>MTGAYAFLEEIGLADDQLSFAESRRADRAADWGAEQRGREVLPDVVVWPESTDDVAAVLSAATDHDVPVTPYAAGTGLEGNAVPAHGGISLDLTRMDAIVDYRPDDFQIDVGPGLIGSTVDEHVARDGLFFPPLPSSGDISTVGGMIATDASGMQTVRYGEVSDWVLGLEAVLADGTVVQTGSRAIKSSSGYNLTDLIVGSEGTLAVVTEATLELAGRPQQIHGGRAIFETLEDATEAIFDAVRTEIAVARIELLDELSVRMTNDYLDTGLPDAPMVFLEFHANHGIEEEIDLCRTIFEDHGVLEFEVSATDSEMDDLWEARREIAFAVKHYDDDLEVLHPGDVTVPISAYPEMVAETKRISAEYDLLTTCYGHAGDGNLHHNVLVDFDDPEMVERGEEAYRRTVETAIELGGTVTGEHGIGEGKQQFLEAEHGAGAVEMMRRIKRALDPTDTLNPGKIFPETADGERVRAETSALESADTGESTQPDGSGE</sequence>
<dbReference type="GO" id="GO:1903457">
    <property type="term" value="P:lactate catabolic process"/>
    <property type="evidence" value="ECO:0007669"/>
    <property type="project" value="TreeGrafter"/>
</dbReference>
<dbReference type="Pfam" id="PF02913">
    <property type="entry name" value="FAD-oxidase_C"/>
    <property type="match status" value="1"/>
</dbReference>
<dbReference type="AlphaFoldDB" id="A0A202E4D2"/>
<evidence type="ECO:0000259" key="9">
    <source>
        <dbReference type="PROSITE" id="PS51387"/>
    </source>
</evidence>
<dbReference type="Gene3D" id="3.30.70.2740">
    <property type="match status" value="1"/>
</dbReference>
<comment type="cofactor">
    <cofactor evidence="1">
        <name>FAD</name>
        <dbReference type="ChEBI" id="CHEBI:57692"/>
    </cofactor>
</comment>
<dbReference type="OrthoDB" id="26910at2157"/>
<dbReference type="InterPro" id="IPR016164">
    <property type="entry name" value="FAD-linked_Oxase-like_C"/>
</dbReference>
<proteinExistence type="inferred from homology"/>
<evidence type="ECO:0000256" key="8">
    <source>
        <dbReference type="SAM" id="MobiDB-lite"/>
    </source>
</evidence>
<feature type="region of interest" description="Disordered" evidence="8">
    <location>
        <begin position="451"/>
        <end position="492"/>
    </location>
</feature>
<evidence type="ECO:0000256" key="6">
    <source>
        <dbReference type="ARBA" id="ARBA00023002"/>
    </source>
</evidence>